<dbReference type="PRINTS" id="PR00080">
    <property type="entry name" value="SDRFAMILY"/>
</dbReference>
<dbReference type="PANTHER" id="PTHR44169">
    <property type="entry name" value="NADPH-DEPENDENT 1-ACYLDIHYDROXYACETONE PHOSPHATE REDUCTASE"/>
    <property type="match status" value="1"/>
</dbReference>
<evidence type="ECO:0000313" key="6">
    <source>
        <dbReference type="Proteomes" id="UP000305948"/>
    </source>
</evidence>
<dbReference type="InterPro" id="IPR036291">
    <property type="entry name" value="NAD(P)-bd_dom_sf"/>
</dbReference>
<evidence type="ECO:0000256" key="1">
    <source>
        <dbReference type="ARBA" id="ARBA00006484"/>
    </source>
</evidence>
<name>A0A5C3NHB2_9AGAM</name>
<dbReference type="Pfam" id="PF00106">
    <property type="entry name" value="adh_short"/>
    <property type="match status" value="1"/>
</dbReference>
<evidence type="ECO:0000256" key="2">
    <source>
        <dbReference type="ARBA" id="ARBA00022857"/>
    </source>
</evidence>
<proteinExistence type="inferred from homology"/>
<sequence length="275" mass="30337">MPNQYKVVLVTGCSNGGIGFHICQQFARAGCRVYATSRRIESMDGFRHPLIQILAMDVTSDEDVQGAVQKVIGAEGHVDILVNNAGHSCIGPIAEIQMDRAMTTFDVNVFGALRTSKAVFPHMASRKSGLIINIGSFSGHIPSPWSGIYCATKAALHSITENLQMECKPFNIDVMLVAPASVKSNFSSNESQVFALPEDSLYKGYLDLMIQRMWVSQGQDTMPTEKFANIVVNKALSKRPPTYLSLGGGAMLYTILKWLPRSLVLYLVWRKFSRK</sequence>
<dbReference type="STRING" id="5364.A0A5C3NHB2"/>
<gene>
    <name evidence="5" type="ORF">OE88DRAFT_49316</name>
</gene>
<dbReference type="InterPro" id="IPR020904">
    <property type="entry name" value="Sc_DH/Rdtase_CS"/>
</dbReference>
<dbReference type="SUPFAM" id="SSF51735">
    <property type="entry name" value="NAD(P)-binding Rossmann-fold domains"/>
    <property type="match status" value="1"/>
</dbReference>
<dbReference type="GO" id="GO:0005783">
    <property type="term" value="C:endoplasmic reticulum"/>
    <property type="evidence" value="ECO:0007669"/>
    <property type="project" value="TreeGrafter"/>
</dbReference>
<dbReference type="PROSITE" id="PS00061">
    <property type="entry name" value="ADH_SHORT"/>
    <property type="match status" value="1"/>
</dbReference>
<evidence type="ECO:0000256" key="4">
    <source>
        <dbReference type="RuleBase" id="RU000363"/>
    </source>
</evidence>
<keyword evidence="3" id="KW-0560">Oxidoreductase</keyword>
<organism evidence="5 6">
    <name type="scientific">Heliocybe sulcata</name>
    <dbReference type="NCBI Taxonomy" id="5364"/>
    <lineage>
        <taxon>Eukaryota</taxon>
        <taxon>Fungi</taxon>
        <taxon>Dikarya</taxon>
        <taxon>Basidiomycota</taxon>
        <taxon>Agaricomycotina</taxon>
        <taxon>Agaricomycetes</taxon>
        <taxon>Gloeophyllales</taxon>
        <taxon>Gloeophyllaceae</taxon>
        <taxon>Heliocybe</taxon>
    </lineage>
</organism>
<dbReference type="Proteomes" id="UP000305948">
    <property type="component" value="Unassembled WGS sequence"/>
</dbReference>
<reference evidence="5 6" key="1">
    <citation type="journal article" date="2019" name="Nat. Ecol. Evol.">
        <title>Megaphylogeny resolves global patterns of mushroom evolution.</title>
        <authorList>
            <person name="Varga T."/>
            <person name="Krizsan K."/>
            <person name="Foldi C."/>
            <person name="Dima B."/>
            <person name="Sanchez-Garcia M."/>
            <person name="Sanchez-Ramirez S."/>
            <person name="Szollosi G.J."/>
            <person name="Szarkandi J.G."/>
            <person name="Papp V."/>
            <person name="Albert L."/>
            <person name="Andreopoulos W."/>
            <person name="Angelini C."/>
            <person name="Antonin V."/>
            <person name="Barry K.W."/>
            <person name="Bougher N.L."/>
            <person name="Buchanan P."/>
            <person name="Buyck B."/>
            <person name="Bense V."/>
            <person name="Catcheside P."/>
            <person name="Chovatia M."/>
            <person name="Cooper J."/>
            <person name="Damon W."/>
            <person name="Desjardin D."/>
            <person name="Finy P."/>
            <person name="Geml J."/>
            <person name="Haridas S."/>
            <person name="Hughes K."/>
            <person name="Justo A."/>
            <person name="Karasinski D."/>
            <person name="Kautmanova I."/>
            <person name="Kiss B."/>
            <person name="Kocsube S."/>
            <person name="Kotiranta H."/>
            <person name="LaButti K.M."/>
            <person name="Lechner B.E."/>
            <person name="Liimatainen K."/>
            <person name="Lipzen A."/>
            <person name="Lukacs Z."/>
            <person name="Mihaltcheva S."/>
            <person name="Morgado L.N."/>
            <person name="Niskanen T."/>
            <person name="Noordeloos M.E."/>
            <person name="Ohm R.A."/>
            <person name="Ortiz-Santana B."/>
            <person name="Ovrebo C."/>
            <person name="Racz N."/>
            <person name="Riley R."/>
            <person name="Savchenko A."/>
            <person name="Shiryaev A."/>
            <person name="Soop K."/>
            <person name="Spirin V."/>
            <person name="Szebenyi C."/>
            <person name="Tomsovsky M."/>
            <person name="Tulloss R.E."/>
            <person name="Uehling J."/>
            <person name="Grigoriev I.V."/>
            <person name="Vagvolgyi C."/>
            <person name="Papp T."/>
            <person name="Martin F.M."/>
            <person name="Miettinen O."/>
            <person name="Hibbett D.S."/>
            <person name="Nagy L.G."/>
        </authorList>
    </citation>
    <scope>NUCLEOTIDE SEQUENCE [LARGE SCALE GENOMIC DNA]</scope>
    <source>
        <strain evidence="5 6">OMC1185</strain>
    </source>
</reference>
<keyword evidence="2" id="KW-0521">NADP</keyword>
<dbReference type="GO" id="GO:0016491">
    <property type="term" value="F:oxidoreductase activity"/>
    <property type="evidence" value="ECO:0007669"/>
    <property type="project" value="UniProtKB-KW"/>
</dbReference>
<dbReference type="FunFam" id="3.40.50.720:FF:000261">
    <property type="entry name" value="NADPH-dependent 1-acyldihydroxyacetone phosphate reductase"/>
    <property type="match status" value="1"/>
</dbReference>
<keyword evidence="6" id="KW-1185">Reference proteome</keyword>
<evidence type="ECO:0000256" key="3">
    <source>
        <dbReference type="ARBA" id="ARBA00023002"/>
    </source>
</evidence>
<protein>
    <submittedName>
        <fullName evidence="5">Oxidoreductase</fullName>
    </submittedName>
</protein>
<evidence type="ECO:0000313" key="5">
    <source>
        <dbReference type="EMBL" id="TFK56710.1"/>
    </source>
</evidence>
<dbReference type="Gene3D" id="3.40.50.720">
    <property type="entry name" value="NAD(P)-binding Rossmann-like Domain"/>
    <property type="match status" value="1"/>
</dbReference>
<dbReference type="InterPro" id="IPR002347">
    <property type="entry name" value="SDR_fam"/>
</dbReference>
<accession>A0A5C3NHB2</accession>
<dbReference type="EMBL" id="ML213503">
    <property type="protein sequence ID" value="TFK56710.1"/>
    <property type="molecule type" value="Genomic_DNA"/>
</dbReference>
<dbReference type="AlphaFoldDB" id="A0A5C3NHB2"/>
<dbReference type="PANTHER" id="PTHR44169:SF6">
    <property type="entry name" value="NADPH-DEPENDENT 1-ACYLDIHYDROXYACETONE PHOSPHATE REDUCTASE"/>
    <property type="match status" value="1"/>
</dbReference>
<comment type="similarity">
    <text evidence="1 4">Belongs to the short-chain dehydrogenases/reductases (SDR) family.</text>
</comment>
<dbReference type="PRINTS" id="PR00081">
    <property type="entry name" value="GDHRDH"/>
</dbReference>
<dbReference type="CDD" id="cd05374">
    <property type="entry name" value="17beta-HSD-like_SDR_c"/>
    <property type="match status" value="1"/>
</dbReference>
<dbReference type="OrthoDB" id="2102561at2759"/>